<sequence>MYTCIHMFFLVLYILLTPQIPYAVGDYSKEDINRPNPDLYSLNHVNRLMNIFPRQIDNRNRGVWALPYAISTYDGYDLEGTVSPGHMMKRDGPPLSIVNALDVLRQQLMLDMARQKMKENQNKIRQNDEYLKNLGKRSISSQKDVSRSLDGLHRSSYLDKKVLQTSEV</sequence>
<evidence type="ECO:0000256" key="1">
    <source>
        <dbReference type="ARBA" id="ARBA00004613"/>
    </source>
</evidence>
<dbReference type="Pfam" id="PF00473">
    <property type="entry name" value="CRF"/>
    <property type="match status" value="1"/>
</dbReference>
<accession>A0A1E1WVM2</accession>
<dbReference type="SMART" id="SM00039">
    <property type="entry name" value="CRF"/>
    <property type="match status" value="1"/>
</dbReference>
<evidence type="ECO:0000256" key="2">
    <source>
        <dbReference type="ARBA" id="ARBA00022525"/>
    </source>
</evidence>
<feature type="chain" id="PRO_5009115608" description="Corticotropin-releasing factor domain-containing protein" evidence="4">
    <location>
        <begin position="26"/>
        <end position="168"/>
    </location>
</feature>
<comment type="subcellular location">
    <subcellularLocation>
        <location evidence="1">Secreted</location>
    </subcellularLocation>
</comment>
<keyword evidence="3" id="KW-0372">Hormone</keyword>
<evidence type="ECO:0000313" key="6">
    <source>
        <dbReference type="EMBL" id="JAT91060.1"/>
    </source>
</evidence>
<evidence type="ECO:0000256" key="4">
    <source>
        <dbReference type="SAM" id="SignalP"/>
    </source>
</evidence>
<dbReference type="GO" id="GO:0005179">
    <property type="term" value="F:hormone activity"/>
    <property type="evidence" value="ECO:0007669"/>
    <property type="project" value="UniProtKB-KW"/>
</dbReference>
<dbReference type="GO" id="GO:0005576">
    <property type="term" value="C:extracellular region"/>
    <property type="evidence" value="ECO:0007669"/>
    <property type="project" value="UniProtKB-SubCell"/>
</dbReference>
<feature type="domain" description="Corticotropin-releasing factor" evidence="5">
    <location>
        <begin position="91"/>
        <end position="134"/>
    </location>
</feature>
<feature type="signal peptide" evidence="4">
    <location>
        <begin position="1"/>
        <end position="25"/>
    </location>
</feature>
<protein>
    <recommendedName>
        <fullName evidence="5">Corticotropin-releasing factor domain-containing protein</fullName>
    </recommendedName>
</protein>
<organism evidence="6">
    <name type="scientific">Tityus obscurus</name>
    <name type="common">Amazonian scorpion</name>
    <name type="synonym">Tityus cambridgei</name>
    <dbReference type="NCBI Taxonomy" id="1221240"/>
    <lineage>
        <taxon>Eukaryota</taxon>
        <taxon>Metazoa</taxon>
        <taxon>Ecdysozoa</taxon>
        <taxon>Arthropoda</taxon>
        <taxon>Chelicerata</taxon>
        <taxon>Arachnida</taxon>
        <taxon>Scorpiones</taxon>
        <taxon>Buthida</taxon>
        <taxon>Buthoidea</taxon>
        <taxon>Buthidae</taxon>
        <taxon>Tityus</taxon>
    </lineage>
</organism>
<evidence type="ECO:0000256" key="3">
    <source>
        <dbReference type="ARBA" id="ARBA00022702"/>
    </source>
</evidence>
<proteinExistence type="predicted"/>
<dbReference type="EMBL" id="GEMQ01000129">
    <property type="protein sequence ID" value="JAT91060.1"/>
    <property type="molecule type" value="Transcribed_RNA"/>
</dbReference>
<keyword evidence="2" id="KW-0964">Secreted</keyword>
<reference evidence="6" key="1">
    <citation type="submission" date="2015-08" db="EMBL/GenBank/DDBJ databases">
        <title>Proteomic endorsed transcriptomic profile of the venom gland from Tityus obscurus.</title>
        <authorList>
            <person name="Oliveira U.C."/>
            <person name="Nishiyama M.Y.Jr."/>
            <person name="Santos M.B."/>
            <person name="Silva A.P."/>
            <person name="Chalkidis H.M."/>
            <person name="Imberg A.S."/>
            <person name="Candido D.M."/>
            <person name="Yamanouye N."/>
            <person name="Dorce V.A."/>
            <person name="Junqueira-de-Azevedo I.L."/>
        </authorList>
    </citation>
    <scope>NUCLEOTIDE SEQUENCE</scope>
    <source>
        <tissue evidence="6">Telson</tissue>
    </source>
</reference>
<dbReference type="InterPro" id="IPR000187">
    <property type="entry name" value="CRF"/>
</dbReference>
<name>A0A1E1WVM2_TITOB</name>
<dbReference type="AlphaFoldDB" id="A0A1E1WVM2"/>
<evidence type="ECO:0000259" key="5">
    <source>
        <dbReference type="SMART" id="SM00039"/>
    </source>
</evidence>
<keyword evidence="4" id="KW-0732">Signal</keyword>